<keyword evidence="1" id="KW-0489">Methyltransferase</keyword>
<sequence>MYSSIKSFILKIVPRRLLFRYEYALRYFYYLFYKGTKYQCNLCRKELSNFVSLKNERLCPRCGSLQRTRRLYQIVNDGFLNPETEILHCSPSRSIYRVLKKQPHYLSSDLSENFWSDVSFDITKMDSADESFDLIIGYHILEHIKEDKKAMQELFRVLKFGGTCIIQTPFKEGDTYEDSTITAPEDREQHFGQSDHVRIYAVDGLQKRLEQAGFCVAVNEFTSDYTNTYGFSPNEKVLICKKPIQLSADQNFL</sequence>
<dbReference type="GO" id="GO:0008168">
    <property type="term" value="F:methyltransferase activity"/>
    <property type="evidence" value="ECO:0007669"/>
    <property type="project" value="UniProtKB-KW"/>
</dbReference>
<gene>
    <name evidence="1" type="ORF">DSM02_4000</name>
</gene>
<evidence type="ECO:0000313" key="2">
    <source>
        <dbReference type="Proteomes" id="UP000289859"/>
    </source>
</evidence>
<dbReference type="Proteomes" id="UP000289859">
    <property type="component" value="Unassembled WGS sequence"/>
</dbReference>
<dbReference type="InterPro" id="IPR029063">
    <property type="entry name" value="SAM-dependent_MTases_sf"/>
</dbReference>
<reference evidence="1 2" key="1">
    <citation type="submission" date="2018-07" db="EMBL/GenBank/DDBJ databases">
        <title>Leeuwenhoekiella genomics.</title>
        <authorList>
            <person name="Tahon G."/>
            <person name="Willems A."/>
        </authorList>
    </citation>
    <scope>NUCLEOTIDE SEQUENCE [LARGE SCALE GENOMIC DNA]</scope>
    <source>
        <strain evidence="1 2">LMG 29608</strain>
    </source>
</reference>
<dbReference type="GO" id="GO:0032259">
    <property type="term" value="P:methylation"/>
    <property type="evidence" value="ECO:0007669"/>
    <property type="project" value="UniProtKB-KW"/>
</dbReference>
<keyword evidence="1" id="KW-0808">Transferase</keyword>
<dbReference type="SUPFAM" id="SSF53335">
    <property type="entry name" value="S-adenosyl-L-methionine-dependent methyltransferases"/>
    <property type="match status" value="1"/>
</dbReference>
<comment type="caution">
    <text evidence="1">The sequence shown here is derived from an EMBL/GenBank/DDBJ whole genome shotgun (WGS) entry which is preliminary data.</text>
</comment>
<organism evidence="1 2">
    <name type="scientific">Leeuwenhoekiella polynyae</name>
    <dbReference type="NCBI Taxonomy" id="1550906"/>
    <lineage>
        <taxon>Bacteria</taxon>
        <taxon>Pseudomonadati</taxon>
        <taxon>Bacteroidota</taxon>
        <taxon>Flavobacteriia</taxon>
        <taxon>Flavobacteriales</taxon>
        <taxon>Flavobacteriaceae</taxon>
        <taxon>Leeuwenhoekiella</taxon>
    </lineage>
</organism>
<proteinExistence type="predicted"/>
<accession>A0A4Q0NP76</accession>
<protein>
    <submittedName>
        <fullName evidence="1">Methyltransferase family protein</fullName>
    </submittedName>
</protein>
<dbReference type="OrthoDB" id="3896938at2"/>
<keyword evidence="2" id="KW-1185">Reference proteome</keyword>
<dbReference type="AlphaFoldDB" id="A0A4Q0NP76"/>
<dbReference type="EMBL" id="QOVK01000033">
    <property type="protein sequence ID" value="RXG11898.1"/>
    <property type="molecule type" value="Genomic_DNA"/>
</dbReference>
<name>A0A4Q0NP76_9FLAO</name>
<dbReference type="Gene3D" id="3.40.50.150">
    <property type="entry name" value="Vaccinia Virus protein VP39"/>
    <property type="match status" value="1"/>
</dbReference>
<evidence type="ECO:0000313" key="1">
    <source>
        <dbReference type="EMBL" id="RXG11898.1"/>
    </source>
</evidence>
<dbReference type="Pfam" id="PF13489">
    <property type="entry name" value="Methyltransf_23"/>
    <property type="match status" value="1"/>
</dbReference>